<dbReference type="InterPro" id="IPR000600">
    <property type="entry name" value="ROK"/>
</dbReference>
<accession>A0AAW9SHB2</accession>
<reference evidence="2 3" key="1">
    <citation type="submission" date="2024-04" db="EMBL/GenBank/DDBJ databases">
        <title>Novel genus in family Flammeovirgaceae.</title>
        <authorList>
            <person name="Nguyen T.H."/>
            <person name="Vuong T.Q."/>
            <person name="Le H."/>
            <person name="Kim S.-G."/>
        </authorList>
    </citation>
    <scope>NUCLEOTIDE SEQUENCE [LARGE SCALE GENOMIC DNA]</scope>
    <source>
        <strain evidence="2 3">JCM 23209</strain>
    </source>
</reference>
<dbReference type="Pfam" id="PF00480">
    <property type="entry name" value="ROK"/>
    <property type="match status" value="1"/>
</dbReference>
<dbReference type="EMBL" id="JBDKWZ010000015">
    <property type="protein sequence ID" value="MEN7550653.1"/>
    <property type="molecule type" value="Genomic_DNA"/>
</dbReference>
<comment type="similarity">
    <text evidence="1">Belongs to the ROK (NagC/XylR) family.</text>
</comment>
<comment type="caution">
    <text evidence="2">The sequence shown here is derived from an EMBL/GenBank/DDBJ whole genome shotgun (WGS) entry which is preliminary data.</text>
</comment>
<dbReference type="AlphaFoldDB" id="A0AAW9SHB2"/>
<protein>
    <submittedName>
        <fullName evidence="2">ROK family protein</fullName>
    </submittedName>
</protein>
<sequence>MQILGIDMGGTNLKLGWVANGEVLATSQVKALPKSSMLENLSLCKSESIKLAQQIGASLNDLQGVGLAFPGLVDSKSNRIHSTPKDKFEDAIGVDPEAMVRELWQCSLAVENDANMALLGEWQFGVGKEYQNIVQITLGTGIGSSVIMEGKPLRGTHFQAGCLGGHFTLQASGKPCICGNRGCAETLASSWALPGLIRESEECQESPLRKLPQPGYKEVFEAAQQGDALALRIRQQSLEVWSAVAINLIHAYDPELVILSGGIMQSAEEIIPYIQQYVQQHAWTPWGEVKVVKAHFDQSAALLGGYYRFER</sequence>
<proteinExistence type="inferred from homology"/>
<gene>
    <name evidence="2" type="ORF">AAG747_22225</name>
</gene>
<name>A0AAW9SHB2_9BACT</name>
<dbReference type="Gene3D" id="3.30.420.40">
    <property type="match status" value="2"/>
</dbReference>
<evidence type="ECO:0000256" key="1">
    <source>
        <dbReference type="ARBA" id="ARBA00006479"/>
    </source>
</evidence>
<dbReference type="PANTHER" id="PTHR18964:SF149">
    <property type="entry name" value="BIFUNCTIONAL UDP-N-ACETYLGLUCOSAMINE 2-EPIMERASE_N-ACETYLMANNOSAMINE KINASE"/>
    <property type="match status" value="1"/>
</dbReference>
<dbReference type="SUPFAM" id="SSF53067">
    <property type="entry name" value="Actin-like ATPase domain"/>
    <property type="match status" value="1"/>
</dbReference>
<dbReference type="PANTHER" id="PTHR18964">
    <property type="entry name" value="ROK (REPRESSOR, ORF, KINASE) FAMILY"/>
    <property type="match status" value="1"/>
</dbReference>
<keyword evidence="3" id="KW-1185">Reference proteome</keyword>
<dbReference type="RefSeq" id="WP_346823435.1">
    <property type="nucleotide sequence ID" value="NZ_JBDKWZ010000015.1"/>
</dbReference>
<dbReference type="Proteomes" id="UP001403385">
    <property type="component" value="Unassembled WGS sequence"/>
</dbReference>
<evidence type="ECO:0000313" key="2">
    <source>
        <dbReference type="EMBL" id="MEN7550653.1"/>
    </source>
</evidence>
<dbReference type="InterPro" id="IPR043129">
    <property type="entry name" value="ATPase_NBD"/>
</dbReference>
<evidence type="ECO:0000313" key="3">
    <source>
        <dbReference type="Proteomes" id="UP001403385"/>
    </source>
</evidence>
<organism evidence="2 3">
    <name type="scientific">Rapidithrix thailandica</name>
    <dbReference type="NCBI Taxonomy" id="413964"/>
    <lineage>
        <taxon>Bacteria</taxon>
        <taxon>Pseudomonadati</taxon>
        <taxon>Bacteroidota</taxon>
        <taxon>Cytophagia</taxon>
        <taxon>Cytophagales</taxon>
        <taxon>Flammeovirgaceae</taxon>
        <taxon>Rapidithrix</taxon>
    </lineage>
</organism>